<protein>
    <submittedName>
        <fullName evidence="2">Uncharacterized protein</fullName>
    </submittedName>
</protein>
<dbReference type="Proteomes" id="UP000046155">
    <property type="component" value="Unassembled WGS sequence"/>
</dbReference>
<name>A0A0B7MH79_9FIRM</name>
<gene>
    <name evidence="2" type="ORF">SSCH_10025</name>
</gene>
<feature type="transmembrane region" description="Helical" evidence="1">
    <location>
        <begin position="71"/>
        <end position="90"/>
    </location>
</feature>
<reference evidence="3" key="1">
    <citation type="submission" date="2015-01" db="EMBL/GenBank/DDBJ databases">
        <authorList>
            <person name="Manzoor Shahid"/>
            <person name="Zubair Saima"/>
        </authorList>
    </citation>
    <scope>NUCLEOTIDE SEQUENCE [LARGE SCALE GENOMIC DNA]</scope>
    <source>
        <strain evidence="3">Sp3</strain>
    </source>
</reference>
<keyword evidence="1" id="KW-1133">Transmembrane helix</keyword>
<proteinExistence type="predicted"/>
<accession>A0A0B7MH79</accession>
<evidence type="ECO:0000313" key="3">
    <source>
        <dbReference type="Proteomes" id="UP000046155"/>
    </source>
</evidence>
<evidence type="ECO:0000313" key="2">
    <source>
        <dbReference type="EMBL" id="CEO87291.1"/>
    </source>
</evidence>
<dbReference type="AlphaFoldDB" id="A0A0B7MH79"/>
<dbReference type="RefSeq" id="WP_044663686.1">
    <property type="nucleotide sequence ID" value="NZ_CDRZ01000001.1"/>
</dbReference>
<organism evidence="2 3">
    <name type="scientific">Syntrophaceticus schinkii</name>
    <dbReference type="NCBI Taxonomy" id="499207"/>
    <lineage>
        <taxon>Bacteria</taxon>
        <taxon>Bacillati</taxon>
        <taxon>Bacillota</taxon>
        <taxon>Clostridia</taxon>
        <taxon>Thermoanaerobacterales</taxon>
        <taxon>Thermoanaerobacterales Family III. Incertae Sedis</taxon>
        <taxon>Syntrophaceticus</taxon>
    </lineage>
</organism>
<keyword evidence="1" id="KW-0812">Transmembrane</keyword>
<dbReference type="EMBL" id="CDRZ01000001">
    <property type="protein sequence ID" value="CEO87291.1"/>
    <property type="molecule type" value="Genomic_DNA"/>
</dbReference>
<keyword evidence="1" id="KW-0472">Membrane</keyword>
<sequence>MAVVLYDEDAVQVLKSFRPYLGPQGEKVADLLDEFLKLLSSEPAQNYIITLQNSLNGDSRRFFGDGEKKKANPFTLFLILILLLLSDFAGSPDGKGRKV</sequence>
<evidence type="ECO:0000256" key="1">
    <source>
        <dbReference type="SAM" id="Phobius"/>
    </source>
</evidence>
<keyword evidence="3" id="KW-1185">Reference proteome</keyword>
<dbReference type="OrthoDB" id="9973928at2"/>